<dbReference type="EMBL" id="QYYH01000043">
    <property type="protein sequence ID" value="RJY16946.1"/>
    <property type="molecule type" value="Genomic_DNA"/>
</dbReference>
<dbReference type="InterPro" id="IPR020103">
    <property type="entry name" value="PsdUridine_synth_cat_dom_sf"/>
</dbReference>
<comment type="similarity">
    <text evidence="1">Belongs to the pseudouridine synthase RluA family.</text>
</comment>
<reference evidence="3 4" key="1">
    <citation type="submission" date="2018-09" db="EMBL/GenBank/DDBJ databases">
        <title>Phylogeny of the Shewanellaceae, and recommendation for two new genera, Pseudoshewanella and Parashewanella.</title>
        <authorList>
            <person name="Wang G."/>
        </authorList>
    </citation>
    <scope>NUCLEOTIDE SEQUENCE [LARGE SCALE GENOMIC DNA]</scope>
    <source>
        <strain evidence="3 4">KCTC 22492</strain>
    </source>
</reference>
<dbReference type="GO" id="GO:0140098">
    <property type="term" value="F:catalytic activity, acting on RNA"/>
    <property type="evidence" value="ECO:0007669"/>
    <property type="project" value="UniProtKB-ARBA"/>
</dbReference>
<dbReference type="InterPro" id="IPR006145">
    <property type="entry name" value="PsdUridine_synth_RsuA/RluA"/>
</dbReference>
<dbReference type="PROSITE" id="PS01129">
    <property type="entry name" value="PSI_RLU"/>
    <property type="match status" value="1"/>
</dbReference>
<keyword evidence="4" id="KW-1185">Reference proteome</keyword>
<sequence>MPAKPYQLIAETDEFIVINKSSGVHFHSQHGEAGLVATVEQDKQQKLFAVHRLDTPTSGLLLLAKSSKSAHILAEKFKHHQIQKYYLAIAQGKPKKKQGWVIGDMTKSRRGQMKLLKTKENPAITQFFSHSFNEGLRLYLLKPHTGKTHQLRVALASLGVPILGDPLYGKLASDRCYLHAFCLLFEFAGKEYSYSCLPNLQRDNGVLFAHNKVVQQVEEWRHPHTLNWPQAKKKDSK</sequence>
<dbReference type="Proteomes" id="UP000273022">
    <property type="component" value="Unassembled WGS sequence"/>
</dbReference>
<evidence type="ECO:0000256" key="1">
    <source>
        <dbReference type="ARBA" id="ARBA00010876"/>
    </source>
</evidence>
<organism evidence="3 4">
    <name type="scientific">Parashewanella spongiae</name>
    <dbReference type="NCBI Taxonomy" id="342950"/>
    <lineage>
        <taxon>Bacteria</taxon>
        <taxon>Pseudomonadati</taxon>
        <taxon>Pseudomonadota</taxon>
        <taxon>Gammaproteobacteria</taxon>
        <taxon>Alteromonadales</taxon>
        <taxon>Shewanellaceae</taxon>
        <taxon>Parashewanella</taxon>
    </lineage>
</organism>
<comment type="caution">
    <text evidence="3">The sequence shown here is derived from an EMBL/GenBank/DDBJ whole genome shotgun (WGS) entry which is preliminary data.</text>
</comment>
<dbReference type="NCBIfam" id="TIGR01621">
    <property type="entry name" value="RluA-like"/>
    <property type="match status" value="1"/>
</dbReference>
<dbReference type="OrthoDB" id="9807829at2"/>
<dbReference type="SUPFAM" id="SSF55120">
    <property type="entry name" value="Pseudouridine synthase"/>
    <property type="match status" value="1"/>
</dbReference>
<dbReference type="GO" id="GO:0009982">
    <property type="term" value="F:pseudouridine synthase activity"/>
    <property type="evidence" value="ECO:0007669"/>
    <property type="project" value="InterPro"/>
</dbReference>
<gene>
    <name evidence="3" type="ORF">D5R81_08590</name>
</gene>
<dbReference type="InterPro" id="IPR050188">
    <property type="entry name" value="RluA_PseudoU_synthase"/>
</dbReference>
<accession>A0A3A6U641</accession>
<dbReference type="CDD" id="cd02869">
    <property type="entry name" value="PseudoU_synth_RluA_like"/>
    <property type="match status" value="1"/>
</dbReference>
<evidence type="ECO:0000313" key="4">
    <source>
        <dbReference type="Proteomes" id="UP000273022"/>
    </source>
</evidence>
<dbReference type="Pfam" id="PF00849">
    <property type="entry name" value="PseudoU_synth_2"/>
    <property type="match status" value="1"/>
</dbReference>
<proteinExistence type="inferred from homology"/>
<dbReference type="PANTHER" id="PTHR21600:SF87">
    <property type="entry name" value="RNA PSEUDOURIDYLATE SYNTHASE DOMAIN-CONTAINING PROTEIN 1"/>
    <property type="match status" value="1"/>
</dbReference>
<protein>
    <submittedName>
        <fullName evidence="3">TIGR01621 family pseudouridine synthase</fullName>
    </submittedName>
</protein>
<evidence type="ECO:0000259" key="2">
    <source>
        <dbReference type="Pfam" id="PF00849"/>
    </source>
</evidence>
<dbReference type="InterPro" id="IPR006508">
    <property type="entry name" value="PsdUridine_synth_RluA-like"/>
</dbReference>
<dbReference type="PANTHER" id="PTHR21600">
    <property type="entry name" value="MITOCHONDRIAL RNA PSEUDOURIDINE SYNTHASE"/>
    <property type="match status" value="1"/>
</dbReference>
<dbReference type="GO" id="GO:0000455">
    <property type="term" value="P:enzyme-directed rRNA pseudouridine synthesis"/>
    <property type="evidence" value="ECO:0007669"/>
    <property type="project" value="TreeGrafter"/>
</dbReference>
<dbReference type="InterPro" id="IPR006224">
    <property type="entry name" value="PsdUridine_synth_RluA-like_CS"/>
</dbReference>
<dbReference type="Gene3D" id="3.30.2350.10">
    <property type="entry name" value="Pseudouridine synthase"/>
    <property type="match status" value="1"/>
</dbReference>
<dbReference type="AlphaFoldDB" id="A0A3A6U641"/>
<evidence type="ECO:0000313" key="3">
    <source>
        <dbReference type="EMBL" id="RJY16946.1"/>
    </source>
</evidence>
<name>A0A3A6U641_9GAMM</name>
<feature type="domain" description="Pseudouridine synthase RsuA/RluA-like" evidence="2">
    <location>
        <begin position="15"/>
        <end position="157"/>
    </location>
</feature>
<dbReference type="GO" id="GO:0003723">
    <property type="term" value="F:RNA binding"/>
    <property type="evidence" value="ECO:0007669"/>
    <property type="project" value="InterPro"/>
</dbReference>
<dbReference type="RefSeq" id="WP_121853243.1">
    <property type="nucleotide sequence ID" value="NZ_CP037952.1"/>
</dbReference>